<name>A0A8H6YBB5_9AGAR</name>
<proteinExistence type="predicted"/>
<evidence type="ECO:0000313" key="2">
    <source>
        <dbReference type="EMBL" id="KAF7355327.1"/>
    </source>
</evidence>
<comment type="caution">
    <text evidence="2">The sequence shown here is derived from an EMBL/GenBank/DDBJ whole genome shotgun (WGS) entry which is preliminary data.</text>
</comment>
<feature type="transmembrane region" description="Helical" evidence="1">
    <location>
        <begin position="125"/>
        <end position="145"/>
    </location>
</feature>
<feature type="transmembrane region" description="Helical" evidence="1">
    <location>
        <begin position="70"/>
        <end position="88"/>
    </location>
</feature>
<dbReference type="EMBL" id="JACAZH010000011">
    <property type="protein sequence ID" value="KAF7355327.1"/>
    <property type="molecule type" value="Genomic_DNA"/>
</dbReference>
<dbReference type="OrthoDB" id="3264219at2759"/>
<keyword evidence="1" id="KW-0472">Membrane</keyword>
<feature type="transmembrane region" description="Helical" evidence="1">
    <location>
        <begin position="42"/>
        <end position="63"/>
    </location>
</feature>
<keyword evidence="1" id="KW-1133">Transmembrane helix</keyword>
<keyword evidence="3" id="KW-1185">Reference proteome</keyword>
<dbReference type="Proteomes" id="UP000623467">
    <property type="component" value="Unassembled WGS sequence"/>
</dbReference>
<feature type="transmembrane region" description="Helical" evidence="1">
    <location>
        <begin position="12"/>
        <end position="36"/>
    </location>
</feature>
<evidence type="ECO:0008006" key="4">
    <source>
        <dbReference type="Google" id="ProtNLM"/>
    </source>
</evidence>
<evidence type="ECO:0000313" key="3">
    <source>
        <dbReference type="Proteomes" id="UP000623467"/>
    </source>
</evidence>
<dbReference type="AlphaFoldDB" id="A0A8H6YBB5"/>
<evidence type="ECO:0000256" key="1">
    <source>
        <dbReference type="SAM" id="Phobius"/>
    </source>
</evidence>
<accession>A0A8H6YBB5</accession>
<reference evidence="2" key="1">
    <citation type="submission" date="2020-05" db="EMBL/GenBank/DDBJ databases">
        <title>Mycena genomes resolve the evolution of fungal bioluminescence.</title>
        <authorList>
            <person name="Tsai I.J."/>
        </authorList>
    </citation>
    <scope>NUCLEOTIDE SEQUENCE</scope>
    <source>
        <strain evidence="2">160909Yilan</strain>
    </source>
</reference>
<keyword evidence="1" id="KW-0812">Transmembrane</keyword>
<sequence>MTVRFAQYRIGFYVAVFLLSGTVLGLAAHFASIFLPHLHPDFTIFALLIPALTIFIFLLSLQFGQPRTEAVSLFILWALWLAMASWATDIISPTQCDSLTSQTIPTKNGEIREREYCYEMKVIQAFSWMLFVLFAFAFVILLALVNQAQRFGRPYIWREPIQELGWFYELPGYYNNHQQGMVQYPGVMYSQYGYQPQGYVQGQPTAYQIQPNGTVAQVPVVTTV</sequence>
<gene>
    <name evidence="2" type="ORF">MSAN_01449200</name>
</gene>
<organism evidence="2 3">
    <name type="scientific">Mycena sanguinolenta</name>
    <dbReference type="NCBI Taxonomy" id="230812"/>
    <lineage>
        <taxon>Eukaryota</taxon>
        <taxon>Fungi</taxon>
        <taxon>Dikarya</taxon>
        <taxon>Basidiomycota</taxon>
        <taxon>Agaricomycotina</taxon>
        <taxon>Agaricomycetes</taxon>
        <taxon>Agaricomycetidae</taxon>
        <taxon>Agaricales</taxon>
        <taxon>Marasmiineae</taxon>
        <taxon>Mycenaceae</taxon>
        <taxon>Mycena</taxon>
    </lineage>
</organism>
<protein>
    <recommendedName>
        <fullName evidence="4">MARVEL domain-containing protein</fullName>
    </recommendedName>
</protein>